<dbReference type="PROSITE" id="PS51029">
    <property type="entry name" value="MADF"/>
    <property type="match status" value="1"/>
</dbReference>
<gene>
    <name evidence="3" type="primary">LOC136087801</name>
</gene>
<proteinExistence type="predicted"/>
<dbReference type="GeneID" id="136087801"/>
<reference evidence="3" key="1">
    <citation type="submission" date="2025-08" db="UniProtKB">
        <authorList>
            <consortium name="RefSeq"/>
        </authorList>
    </citation>
    <scope>IDENTIFICATION</scope>
</reference>
<dbReference type="InterPro" id="IPR006578">
    <property type="entry name" value="MADF-dom"/>
</dbReference>
<evidence type="ECO:0000259" key="1">
    <source>
        <dbReference type="PROSITE" id="PS51029"/>
    </source>
</evidence>
<protein>
    <submittedName>
        <fullName evidence="3">Uncharacterized protein LOC136087801</fullName>
    </submittedName>
</protein>
<evidence type="ECO:0000313" key="2">
    <source>
        <dbReference type="Proteomes" id="UP001652625"/>
    </source>
</evidence>
<organism evidence="2 3">
    <name type="scientific">Hydra vulgaris</name>
    <name type="common">Hydra</name>
    <name type="synonym">Hydra attenuata</name>
    <dbReference type="NCBI Taxonomy" id="6087"/>
    <lineage>
        <taxon>Eukaryota</taxon>
        <taxon>Metazoa</taxon>
        <taxon>Cnidaria</taxon>
        <taxon>Hydrozoa</taxon>
        <taxon>Hydroidolina</taxon>
        <taxon>Anthoathecata</taxon>
        <taxon>Aplanulata</taxon>
        <taxon>Hydridae</taxon>
        <taxon>Hydra</taxon>
    </lineage>
</organism>
<accession>A0ABM4CZK2</accession>
<dbReference type="RefSeq" id="XP_065667396.1">
    <property type="nucleotide sequence ID" value="XM_065811324.1"/>
</dbReference>
<name>A0ABM4CZK2_HYDVU</name>
<keyword evidence="2" id="KW-1185">Reference proteome</keyword>
<feature type="domain" description="MADF" evidence="1">
    <location>
        <begin position="70"/>
        <end position="127"/>
    </location>
</feature>
<dbReference type="Proteomes" id="UP001652625">
    <property type="component" value="Chromosome 12"/>
</dbReference>
<sequence length="127" mass="14625">MATKQNAQLGVLIGLLRIHPEYLSTFVNSSNKDEFNNSFNSESFISQEEVSPCRVVPNVASCSKSFSTELSLSEIRKYPCLLDVSHPTYKDRNIKINAWKEMSACFEAEIDVFQKKTEKLKRYFEKM</sequence>
<evidence type="ECO:0000313" key="3">
    <source>
        <dbReference type="RefSeq" id="XP_065667396.1"/>
    </source>
</evidence>
<dbReference type="Pfam" id="PF10545">
    <property type="entry name" value="MADF_DNA_bdg"/>
    <property type="match status" value="1"/>
</dbReference>